<organism evidence="1">
    <name type="scientific">Anthurium amnicola</name>
    <dbReference type="NCBI Taxonomy" id="1678845"/>
    <lineage>
        <taxon>Eukaryota</taxon>
        <taxon>Viridiplantae</taxon>
        <taxon>Streptophyta</taxon>
        <taxon>Embryophyta</taxon>
        <taxon>Tracheophyta</taxon>
        <taxon>Spermatophyta</taxon>
        <taxon>Magnoliopsida</taxon>
        <taxon>Liliopsida</taxon>
        <taxon>Araceae</taxon>
        <taxon>Pothoideae</taxon>
        <taxon>Potheae</taxon>
        <taxon>Anthurium</taxon>
    </lineage>
</organism>
<dbReference type="PANTHER" id="PTHR34418:SF3">
    <property type="entry name" value="NUCLEAR PORE COMPLEX PROTEIN NUP214"/>
    <property type="match status" value="1"/>
</dbReference>
<dbReference type="AlphaFoldDB" id="A0A1D1Y2Q7"/>
<dbReference type="GO" id="GO:0006405">
    <property type="term" value="P:RNA export from nucleus"/>
    <property type="evidence" value="ECO:0007669"/>
    <property type="project" value="InterPro"/>
</dbReference>
<name>A0A1D1Y2Q7_9ARAE</name>
<accession>A0A1D1Y2Q7</accession>
<dbReference type="Gene3D" id="2.130.10.10">
    <property type="entry name" value="YVTN repeat-like/Quinoprotein amine dehydrogenase"/>
    <property type="match status" value="1"/>
</dbReference>
<dbReference type="PANTHER" id="PTHR34418">
    <property type="entry name" value="NUCLEAR PORE COMPLEX PROTEIN NUP214 ISOFORM X1"/>
    <property type="match status" value="1"/>
</dbReference>
<dbReference type="SUPFAM" id="SSF117289">
    <property type="entry name" value="Nucleoporin domain"/>
    <property type="match status" value="1"/>
</dbReference>
<dbReference type="InterPro" id="IPR044694">
    <property type="entry name" value="NUP214"/>
</dbReference>
<dbReference type="GO" id="GO:0017056">
    <property type="term" value="F:structural constituent of nuclear pore"/>
    <property type="evidence" value="ECO:0007669"/>
    <property type="project" value="InterPro"/>
</dbReference>
<evidence type="ECO:0000313" key="1">
    <source>
        <dbReference type="EMBL" id="JAT48926.1"/>
    </source>
</evidence>
<dbReference type="InterPro" id="IPR015943">
    <property type="entry name" value="WD40/YVTN_repeat-like_dom_sf"/>
</dbReference>
<reference evidence="1" key="1">
    <citation type="submission" date="2015-07" db="EMBL/GenBank/DDBJ databases">
        <title>Transcriptome Assembly of Anthurium amnicola.</title>
        <authorList>
            <person name="Suzuki J."/>
        </authorList>
    </citation>
    <scope>NUCLEOTIDE SEQUENCE</scope>
</reference>
<proteinExistence type="predicted"/>
<gene>
    <name evidence="1" type="primary">pyrG_27</name>
    <name evidence="1" type="ORF">g.73242</name>
</gene>
<dbReference type="EMBL" id="GDJX01019010">
    <property type="protein sequence ID" value="JAT48926.1"/>
    <property type="molecule type" value="Transcribed_RNA"/>
</dbReference>
<sequence length="235" mass="26006">MVEESRSRITLDEEIEGDRDGTSDFVFCRIGSSVPLKRSDSSFGLEKPPARPLAVSERFGLLFLAHTAGFLVVKTIDAIKLAKDIKEIEEGNGNKKETEKLCVQEKSILDAQIGDVHILAVSTDSSFLAAAIGSEVRIFSVPSLIKKNQEPVFTCSVEESGRIKDFLWRKNMENSFIVLSNCGRLYHGNLENHLKDIMDGVEAESWGSKGQWRQAFTPICSIKVSDLTHTLVGSD</sequence>
<protein>
    <submittedName>
        <fullName evidence="1">CTP synthase</fullName>
    </submittedName>
</protein>